<evidence type="ECO:0000313" key="9">
    <source>
        <dbReference type="Proteomes" id="UP000252081"/>
    </source>
</evidence>
<evidence type="ECO:0000313" key="8">
    <source>
        <dbReference type="EMBL" id="RBQ09969.1"/>
    </source>
</evidence>
<feature type="signal peptide" evidence="7">
    <location>
        <begin position="1"/>
        <end position="23"/>
    </location>
</feature>
<dbReference type="InterPro" id="IPR016828">
    <property type="entry name" value="Alpha-L-arabinofuranosidase"/>
</dbReference>
<feature type="site" description="Important for catalytic activity, responsible for pKa modulation of the active site Glu and correct orientation of both the proton donor and substrate" evidence="5">
    <location>
        <position position="147"/>
    </location>
</feature>
<evidence type="ECO:0000256" key="5">
    <source>
        <dbReference type="PIRSR" id="PIRSR606710-2"/>
    </source>
</evidence>
<organism evidence="8 9">
    <name type="scientific">Pedobacter miscanthi</name>
    <dbReference type="NCBI Taxonomy" id="2259170"/>
    <lineage>
        <taxon>Bacteria</taxon>
        <taxon>Pseudomonadati</taxon>
        <taxon>Bacteroidota</taxon>
        <taxon>Sphingobacteriia</taxon>
        <taxon>Sphingobacteriales</taxon>
        <taxon>Sphingobacteriaceae</taxon>
        <taxon>Pedobacter</taxon>
    </lineage>
</organism>
<keyword evidence="3 6" id="KW-0378">Hydrolase</keyword>
<dbReference type="SUPFAM" id="SSF75005">
    <property type="entry name" value="Arabinanase/levansucrase/invertase"/>
    <property type="match status" value="1"/>
</dbReference>
<accession>A0A366L917</accession>
<comment type="similarity">
    <text evidence="1 6">Belongs to the glycosyl hydrolase 43 family.</text>
</comment>
<evidence type="ECO:0000256" key="3">
    <source>
        <dbReference type="ARBA" id="ARBA00022801"/>
    </source>
</evidence>
<evidence type="ECO:0000256" key="2">
    <source>
        <dbReference type="ARBA" id="ARBA00022729"/>
    </source>
</evidence>
<dbReference type="EMBL" id="QNQU01000004">
    <property type="protein sequence ID" value="RBQ09969.1"/>
    <property type="molecule type" value="Genomic_DNA"/>
</dbReference>
<protein>
    <submittedName>
        <fullName evidence="8">Glycosyl hydrolase family 43</fullName>
    </submittedName>
</protein>
<dbReference type="Gene3D" id="2.115.10.20">
    <property type="entry name" value="Glycosyl hydrolase domain, family 43"/>
    <property type="match status" value="1"/>
</dbReference>
<gene>
    <name evidence="8" type="ORF">DRW42_05900</name>
</gene>
<dbReference type="PANTHER" id="PTHR43817">
    <property type="entry name" value="GLYCOSYL HYDROLASE"/>
    <property type="match status" value="1"/>
</dbReference>
<dbReference type="GO" id="GO:0005975">
    <property type="term" value="P:carbohydrate metabolic process"/>
    <property type="evidence" value="ECO:0007669"/>
    <property type="project" value="InterPro"/>
</dbReference>
<dbReference type="OrthoDB" id="177947at2"/>
<feature type="chain" id="PRO_5016669862" evidence="7">
    <location>
        <begin position="24"/>
        <end position="346"/>
    </location>
</feature>
<proteinExistence type="inferred from homology"/>
<name>A0A366L917_9SPHI</name>
<dbReference type="GO" id="GO:0004553">
    <property type="term" value="F:hydrolase activity, hydrolyzing O-glycosyl compounds"/>
    <property type="evidence" value="ECO:0007669"/>
    <property type="project" value="InterPro"/>
</dbReference>
<evidence type="ECO:0000256" key="1">
    <source>
        <dbReference type="ARBA" id="ARBA00009865"/>
    </source>
</evidence>
<sequence>MNKLKIKLLFTLFCLLAIGGLNAQTFTNPLLPSGADPYSFYKDGYYYYTHTTGNRVDLWKTKTLDGLKNAERKTIWKAPAGTMYSKEIWAPEVMFLRGKWYAYFAADNGKNDNHRMYVLENASADPMKGEWIFKGKIADPTDKWAIDGDVIDFKGQLYMIWSGWEGDQNGKQEIFIAKLKNPWTVDGNRVKISTPKFDWEKNGDLGGGAHVDVNEGPQFLVHGDKIFIIYSASGCWTDFYALGMLSASAKSNLLDPKSWTKADQPVFKQSPENGVYAPGHNSFFKSPDGKEDWILYHANDKPGQGCGGFRSPRAQQFNWNADGTPNFGIPVKPGESLAIPSNHNKK</sequence>
<reference evidence="8 9" key="1">
    <citation type="submission" date="2018-07" db="EMBL/GenBank/DDBJ databases">
        <title>A draft genome of a endophytic bacteria, a new species of Pedobacter.</title>
        <authorList>
            <person name="Zhang Z.D."/>
            <person name="Chen Z.J."/>
        </authorList>
    </citation>
    <scope>NUCLEOTIDE SEQUENCE [LARGE SCALE GENOMIC DNA]</scope>
    <source>
        <strain evidence="8 9">RS10</strain>
    </source>
</reference>
<dbReference type="Proteomes" id="UP000252081">
    <property type="component" value="Unassembled WGS sequence"/>
</dbReference>
<keyword evidence="2 7" id="KW-0732">Signal</keyword>
<evidence type="ECO:0000256" key="4">
    <source>
        <dbReference type="ARBA" id="ARBA00023295"/>
    </source>
</evidence>
<dbReference type="InterPro" id="IPR006710">
    <property type="entry name" value="Glyco_hydro_43"/>
</dbReference>
<dbReference type="PIRSF" id="PIRSF025414">
    <property type="entry name" value="Alpha-L-arabinofuranosidase"/>
    <property type="match status" value="1"/>
</dbReference>
<keyword evidence="4 6" id="KW-0326">Glycosidase</keyword>
<keyword evidence="9" id="KW-1185">Reference proteome</keyword>
<dbReference type="AlphaFoldDB" id="A0A366L917"/>
<dbReference type="CDD" id="cd18820">
    <property type="entry name" value="GH43_LbAraf43-like"/>
    <property type="match status" value="1"/>
</dbReference>
<comment type="caution">
    <text evidence="8">The sequence shown here is derived from an EMBL/GenBank/DDBJ whole genome shotgun (WGS) entry which is preliminary data.</text>
</comment>
<dbReference type="InterPro" id="IPR023296">
    <property type="entry name" value="Glyco_hydro_beta-prop_sf"/>
</dbReference>
<evidence type="ECO:0000256" key="7">
    <source>
        <dbReference type="SAM" id="SignalP"/>
    </source>
</evidence>
<dbReference type="PANTHER" id="PTHR43817:SF1">
    <property type="entry name" value="HYDROLASE, FAMILY 43, PUTATIVE (AFU_ORTHOLOGUE AFUA_3G01660)-RELATED"/>
    <property type="match status" value="1"/>
</dbReference>
<evidence type="ECO:0000256" key="6">
    <source>
        <dbReference type="RuleBase" id="RU361187"/>
    </source>
</evidence>
<dbReference type="Pfam" id="PF04616">
    <property type="entry name" value="Glyco_hydro_43"/>
    <property type="match status" value="1"/>
</dbReference>